<evidence type="ECO:0000313" key="2">
    <source>
        <dbReference type="EMBL" id="GKV41618.1"/>
    </source>
</evidence>
<dbReference type="EMBL" id="BPVZ01000151">
    <property type="protein sequence ID" value="GKV41618.1"/>
    <property type="molecule type" value="Genomic_DNA"/>
</dbReference>
<reference evidence="2 3" key="1">
    <citation type="journal article" date="2021" name="Commun. Biol.">
        <title>The genome of Shorea leprosula (Dipterocarpaceae) highlights the ecological relevance of drought in aseasonal tropical rainforests.</title>
        <authorList>
            <person name="Ng K.K.S."/>
            <person name="Kobayashi M.J."/>
            <person name="Fawcett J.A."/>
            <person name="Hatakeyama M."/>
            <person name="Paape T."/>
            <person name="Ng C.H."/>
            <person name="Ang C.C."/>
            <person name="Tnah L.H."/>
            <person name="Lee C.T."/>
            <person name="Nishiyama T."/>
            <person name="Sese J."/>
            <person name="O'Brien M.J."/>
            <person name="Copetti D."/>
            <person name="Mohd Noor M.I."/>
            <person name="Ong R.C."/>
            <person name="Putra M."/>
            <person name="Sireger I.Z."/>
            <person name="Indrioko S."/>
            <person name="Kosugi Y."/>
            <person name="Izuno A."/>
            <person name="Isagi Y."/>
            <person name="Lee S.L."/>
            <person name="Shimizu K.K."/>
        </authorList>
    </citation>
    <scope>NUCLEOTIDE SEQUENCE [LARGE SCALE GENOMIC DNA]</scope>
    <source>
        <strain evidence="2">214</strain>
    </source>
</reference>
<protein>
    <submittedName>
        <fullName evidence="2">Uncharacterized protein</fullName>
    </submittedName>
</protein>
<proteinExistence type="predicted"/>
<organism evidence="2 3">
    <name type="scientific">Rubroshorea leprosula</name>
    <dbReference type="NCBI Taxonomy" id="152421"/>
    <lineage>
        <taxon>Eukaryota</taxon>
        <taxon>Viridiplantae</taxon>
        <taxon>Streptophyta</taxon>
        <taxon>Embryophyta</taxon>
        <taxon>Tracheophyta</taxon>
        <taxon>Spermatophyta</taxon>
        <taxon>Magnoliopsida</taxon>
        <taxon>eudicotyledons</taxon>
        <taxon>Gunneridae</taxon>
        <taxon>Pentapetalae</taxon>
        <taxon>rosids</taxon>
        <taxon>malvids</taxon>
        <taxon>Malvales</taxon>
        <taxon>Dipterocarpaceae</taxon>
        <taxon>Rubroshorea</taxon>
    </lineage>
</organism>
<accession>A0AAV5LVW4</accession>
<gene>
    <name evidence="2" type="ORF">SLEP1_g49125</name>
</gene>
<comment type="caution">
    <text evidence="2">The sequence shown here is derived from an EMBL/GenBank/DDBJ whole genome shotgun (WGS) entry which is preliminary data.</text>
</comment>
<name>A0AAV5LVW4_9ROSI</name>
<dbReference type="PANTHER" id="PTHR38223:SF4">
    <property type="match status" value="1"/>
</dbReference>
<dbReference type="PANTHER" id="PTHR38223">
    <property type="match status" value="1"/>
</dbReference>
<keyword evidence="3" id="KW-1185">Reference proteome</keyword>
<dbReference type="AlphaFoldDB" id="A0AAV5LVW4"/>
<evidence type="ECO:0000256" key="1">
    <source>
        <dbReference type="SAM" id="MobiDB-lite"/>
    </source>
</evidence>
<evidence type="ECO:0000313" key="3">
    <source>
        <dbReference type="Proteomes" id="UP001054252"/>
    </source>
</evidence>
<feature type="region of interest" description="Disordered" evidence="1">
    <location>
        <begin position="18"/>
        <end position="69"/>
    </location>
</feature>
<sequence>MAGLQYYFFPTDFYYPRAESVPSEGTRKPTVVSFPTSKKTEAAADDLQKPNRGNVSLRRGVEGQDGQKLVMNTQNSISSLLLSSKDLSGSS</sequence>
<dbReference type="Proteomes" id="UP001054252">
    <property type="component" value="Unassembled WGS sequence"/>
</dbReference>
<feature type="compositionally biased region" description="Basic and acidic residues" evidence="1">
    <location>
        <begin position="38"/>
        <end position="49"/>
    </location>
</feature>